<protein>
    <recommendedName>
        <fullName evidence="4">Transcriptional regulator VspR</fullName>
    </recommendedName>
</protein>
<keyword evidence="3" id="KW-1185">Reference proteome</keyword>
<reference evidence="3" key="2">
    <citation type="submission" date="2023-07" db="EMBL/GenBank/DDBJ databases">
        <title>Genome-based characterization of strain KMM 296 and proposal for reclassification of Cobetia litoralis and Cobetia pacifica, and emended description of the species Cobetia amphilecti and Cobetia marina.</title>
        <authorList>
            <person name="Balabanova L."/>
            <person name="Nedashkovskaya O."/>
        </authorList>
    </citation>
    <scope>NUCLEOTIDE SEQUENCE [LARGE SCALE GENOMIC DNA]</scope>
    <source>
        <strain evidence="3">NRIC 0815</strain>
    </source>
</reference>
<accession>A0ABT6UUD2</accession>
<evidence type="ECO:0000256" key="1">
    <source>
        <dbReference type="SAM" id="MobiDB-lite"/>
    </source>
</evidence>
<feature type="compositionally biased region" description="Polar residues" evidence="1">
    <location>
        <begin position="90"/>
        <end position="105"/>
    </location>
</feature>
<feature type="region of interest" description="Disordered" evidence="1">
    <location>
        <begin position="80"/>
        <end position="108"/>
    </location>
</feature>
<gene>
    <name evidence="2" type="ORF">QLT01_15100</name>
</gene>
<evidence type="ECO:0008006" key="4">
    <source>
        <dbReference type="Google" id="ProtNLM"/>
    </source>
</evidence>
<evidence type="ECO:0000313" key="3">
    <source>
        <dbReference type="Proteomes" id="UP001229025"/>
    </source>
</evidence>
<name>A0ABT6UUD2_9GAMM</name>
<organism evidence="2 3">
    <name type="scientific">Cobetia amphilecti</name>
    <dbReference type="NCBI Taxonomy" id="1055104"/>
    <lineage>
        <taxon>Bacteria</taxon>
        <taxon>Pseudomonadati</taxon>
        <taxon>Pseudomonadota</taxon>
        <taxon>Gammaproteobacteria</taxon>
        <taxon>Oceanospirillales</taxon>
        <taxon>Halomonadaceae</taxon>
        <taxon>Cobetia</taxon>
    </lineage>
</organism>
<proteinExistence type="predicted"/>
<sequence>MIKQHFQQWLRALKDKPTHFTKVSCRNELMKHPELAGYKPIIVLQRVGDLIDRLVIDGHVVQSDTIGKRRRVYQLIDSTSERSPDIPLPSNRQELPTSKTDSTSHLPLDAALQEQRRALKKSMRAARAEAEHLYQLAKDYPEAKPDISPLQEDAIQRACELQGQLAAVLALSAKRHAGGAS</sequence>
<evidence type="ECO:0000313" key="2">
    <source>
        <dbReference type="EMBL" id="MDI5885673.1"/>
    </source>
</evidence>
<dbReference type="RefSeq" id="WP_284727347.1">
    <property type="nucleotide sequence ID" value="NZ_JASCSA010000014.1"/>
</dbReference>
<dbReference type="EMBL" id="JASCSA010000014">
    <property type="protein sequence ID" value="MDI5885673.1"/>
    <property type="molecule type" value="Genomic_DNA"/>
</dbReference>
<dbReference type="Proteomes" id="UP001229025">
    <property type="component" value="Unassembled WGS sequence"/>
</dbReference>
<reference evidence="2 3" key="1">
    <citation type="submission" date="2023-04" db="EMBL/GenBank/DDBJ databases">
        <authorList>
            <person name="Otstavnykh N."/>
            <person name="Seitkalieva A."/>
            <person name="Bystritskaya E."/>
        </authorList>
    </citation>
    <scope>NUCLEOTIDE SEQUENCE [LARGE SCALE GENOMIC DNA]</scope>
    <source>
        <strain evidence="2 3">NRIC 0815</strain>
    </source>
</reference>
<comment type="caution">
    <text evidence="2">The sequence shown here is derived from an EMBL/GenBank/DDBJ whole genome shotgun (WGS) entry which is preliminary data.</text>
</comment>